<name>A0A9P9YX66_9MUSC</name>
<evidence type="ECO:0000256" key="2">
    <source>
        <dbReference type="SAM" id="Phobius"/>
    </source>
</evidence>
<dbReference type="OrthoDB" id="7857937at2759"/>
<sequence length="139" mass="15954">MRNLLVLKLMLVFLLGKVLADKSQSSHASVVLESIPTKVLIISSVVLITCIWLGCAYFMANRHQKAVQYLQKQVDELWLLQAKPSVWPHAPFIPNPREPNPPEYIPPKDPQEQEQETIQTQERAEKARALMEARKNEKE</sequence>
<organism evidence="4 5">
    <name type="scientific">Drosophila gunungcola</name>
    <name type="common">fruit fly</name>
    <dbReference type="NCBI Taxonomy" id="103775"/>
    <lineage>
        <taxon>Eukaryota</taxon>
        <taxon>Metazoa</taxon>
        <taxon>Ecdysozoa</taxon>
        <taxon>Arthropoda</taxon>
        <taxon>Hexapoda</taxon>
        <taxon>Insecta</taxon>
        <taxon>Pterygota</taxon>
        <taxon>Neoptera</taxon>
        <taxon>Endopterygota</taxon>
        <taxon>Diptera</taxon>
        <taxon>Brachycera</taxon>
        <taxon>Muscomorpha</taxon>
        <taxon>Ephydroidea</taxon>
        <taxon>Drosophilidae</taxon>
        <taxon>Drosophila</taxon>
        <taxon>Sophophora</taxon>
    </lineage>
</organism>
<evidence type="ECO:0000256" key="1">
    <source>
        <dbReference type="SAM" id="MobiDB-lite"/>
    </source>
</evidence>
<feature type="region of interest" description="Disordered" evidence="1">
    <location>
        <begin position="90"/>
        <end position="139"/>
    </location>
</feature>
<evidence type="ECO:0000256" key="3">
    <source>
        <dbReference type="SAM" id="SignalP"/>
    </source>
</evidence>
<keyword evidence="2" id="KW-0472">Membrane</keyword>
<protein>
    <submittedName>
        <fullName evidence="4">Uncharacterized protein</fullName>
    </submittedName>
</protein>
<evidence type="ECO:0000313" key="5">
    <source>
        <dbReference type="Proteomes" id="UP001059596"/>
    </source>
</evidence>
<feature type="chain" id="PRO_5040202798" evidence="3">
    <location>
        <begin position="21"/>
        <end position="139"/>
    </location>
</feature>
<keyword evidence="2" id="KW-1133">Transmembrane helix</keyword>
<feature type="compositionally biased region" description="Pro residues" evidence="1">
    <location>
        <begin position="91"/>
        <end position="108"/>
    </location>
</feature>
<comment type="caution">
    <text evidence="4">The sequence shown here is derived from an EMBL/GenBank/DDBJ whole genome shotgun (WGS) entry which is preliminary data.</text>
</comment>
<evidence type="ECO:0000313" key="4">
    <source>
        <dbReference type="EMBL" id="KAI8044716.1"/>
    </source>
</evidence>
<keyword evidence="2" id="KW-0812">Transmembrane</keyword>
<gene>
    <name evidence="4" type="ORF">M5D96_000887</name>
</gene>
<dbReference type="EMBL" id="JAMKOV010000001">
    <property type="protein sequence ID" value="KAI8044716.1"/>
    <property type="molecule type" value="Genomic_DNA"/>
</dbReference>
<feature type="transmembrane region" description="Helical" evidence="2">
    <location>
        <begin position="39"/>
        <end position="60"/>
    </location>
</feature>
<dbReference type="Proteomes" id="UP001059596">
    <property type="component" value="Chromosome 3R"/>
</dbReference>
<reference evidence="4" key="1">
    <citation type="journal article" date="2023" name="Genome Biol. Evol.">
        <title>Long-read-based Genome Assembly of Drosophila gunungcola Reveals Fewer Chemosensory Genes in Flower-breeding Species.</title>
        <authorList>
            <person name="Negi A."/>
            <person name="Liao B.Y."/>
            <person name="Yeh S.D."/>
        </authorList>
    </citation>
    <scope>NUCLEOTIDE SEQUENCE</scope>
    <source>
        <strain evidence="4">Sukarami</strain>
    </source>
</reference>
<keyword evidence="5" id="KW-1185">Reference proteome</keyword>
<proteinExistence type="predicted"/>
<dbReference type="AlphaFoldDB" id="A0A9P9YX66"/>
<feature type="compositionally biased region" description="Basic and acidic residues" evidence="1">
    <location>
        <begin position="122"/>
        <end position="139"/>
    </location>
</feature>
<accession>A0A9P9YX66</accession>
<feature type="signal peptide" evidence="3">
    <location>
        <begin position="1"/>
        <end position="20"/>
    </location>
</feature>
<keyword evidence="3" id="KW-0732">Signal</keyword>